<accession>A0ACB6ZC28</accession>
<reference evidence="1" key="1">
    <citation type="submission" date="2019-10" db="EMBL/GenBank/DDBJ databases">
        <authorList>
            <consortium name="DOE Joint Genome Institute"/>
            <person name="Kuo A."/>
            <person name="Miyauchi S."/>
            <person name="Kiss E."/>
            <person name="Drula E."/>
            <person name="Kohler A."/>
            <person name="Sanchez-Garcia M."/>
            <person name="Andreopoulos B."/>
            <person name="Barry K.W."/>
            <person name="Bonito G."/>
            <person name="Buee M."/>
            <person name="Carver A."/>
            <person name="Chen C."/>
            <person name="Cichocki N."/>
            <person name="Clum A."/>
            <person name="Culley D."/>
            <person name="Crous P.W."/>
            <person name="Fauchery L."/>
            <person name="Girlanda M."/>
            <person name="Hayes R."/>
            <person name="Keri Z."/>
            <person name="Labutti K."/>
            <person name="Lipzen A."/>
            <person name="Lombard V."/>
            <person name="Magnuson J."/>
            <person name="Maillard F."/>
            <person name="Morin E."/>
            <person name="Murat C."/>
            <person name="Nolan M."/>
            <person name="Ohm R."/>
            <person name="Pangilinan J."/>
            <person name="Pereira M."/>
            <person name="Perotto S."/>
            <person name="Peter M."/>
            <person name="Riley R."/>
            <person name="Sitrit Y."/>
            <person name="Stielow B."/>
            <person name="Szollosi G."/>
            <person name="Zifcakova L."/>
            <person name="Stursova M."/>
            <person name="Spatafora J.W."/>
            <person name="Tedersoo L."/>
            <person name="Vaario L.-M."/>
            <person name="Yamada A."/>
            <person name="Yan M."/>
            <person name="Wang P."/>
            <person name="Xu J."/>
            <person name="Bruns T."/>
            <person name="Baldrian P."/>
            <person name="Vilgalys R."/>
            <person name="Henrissat B."/>
            <person name="Grigoriev I.V."/>
            <person name="Hibbett D."/>
            <person name="Nagy L.G."/>
            <person name="Martin F.M."/>
        </authorList>
    </citation>
    <scope>NUCLEOTIDE SEQUENCE</scope>
    <source>
        <strain evidence="1">P2</strain>
    </source>
</reference>
<protein>
    <submittedName>
        <fullName evidence="1">Longevity assurance proteins LAG1/LAC1</fullName>
    </submittedName>
</protein>
<name>A0ACB6ZC28_THEGA</name>
<organism evidence="1 2">
    <name type="scientific">Thelephora ganbajun</name>
    <name type="common">Ganba fungus</name>
    <dbReference type="NCBI Taxonomy" id="370292"/>
    <lineage>
        <taxon>Eukaryota</taxon>
        <taxon>Fungi</taxon>
        <taxon>Dikarya</taxon>
        <taxon>Basidiomycota</taxon>
        <taxon>Agaricomycotina</taxon>
        <taxon>Agaricomycetes</taxon>
        <taxon>Thelephorales</taxon>
        <taxon>Thelephoraceae</taxon>
        <taxon>Thelephora</taxon>
    </lineage>
</organism>
<sequence length="336" mass="38234">MNTNVVPSWVPPYVIPFFSLSYPTDPPLKTDSFHNSQYFGTGWLDICTIVGLIAAMAILRDLVRLYVFEPFALWKLSKDLRAKKLAVSKNGGPWSPSLKAKLVSNGVASGHQSNGDVHEVTFTAVEKRRMHRSVLRFAEQGWALLCYSFQCGFGFYVHHNFPTKMLFPGEGIWSRYPHYPLPGPVKFYYLNETAFYIHGIFVLTAEARRKDHIQMVAHHVIAITLMFLSYAWNFTRIGCLIMVLMDVCDVLLPVAKMIKYMGGSLSCDIVFGLFMVGWFITRHILFTLAIVSTYVDAPHYLPFKWDSVGGHYLTYNVYIGFIVLMSLLQVRSISSL</sequence>
<gene>
    <name evidence="1" type="ORF">BDM02DRAFT_3117768</name>
</gene>
<reference evidence="1" key="2">
    <citation type="journal article" date="2020" name="Nat. Commun.">
        <title>Large-scale genome sequencing of mycorrhizal fungi provides insights into the early evolution of symbiotic traits.</title>
        <authorList>
            <person name="Miyauchi S."/>
            <person name="Kiss E."/>
            <person name="Kuo A."/>
            <person name="Drula E."/>
            <person name="Kohler A."/>
            <person name="Sanchez-Garcia M."/>
            <person name="Morin E."/>
            <person name="Andreopoulos B."/>
            <person name="Barry K.W."/>
            <person name="Bonito G."/>
            <person name="Buee M."/>
            <person name="Carver A."/>
            <person name="Chen C."/>
            <person name="Cichocki N."/>
            <person name="Clum A."/>
            <person name="Culley D."/>
            <person name="Crous P.W."/>
            <person name="Fauchery L."/>
            <person name="Girlanda M."/>
            <person name="Hayes R.D."/>
            <person name="Keri Z."/>
            <person name="LaButti K."/>
            <person name="Lipzen A."/>
            <person name="Lombard V."/>
            <person name="Magnuson J."/>
            <person name="Maillard F."/>
            <person name="Murat C."/>
            <person name="Nolan M."/>
            <person name="Ohm R.A."/>
            <person name="Pangilinan J."/>
            <person name="Pereira M.F."/>
            <person name="Perotto S."/>
            <person name="Peter M."/>
            <person name="Pfister S."/>
            <person name="Riley R."/>
            <person name="Sitrit Y."/>
            <person name="Stielow J.B."/>
            <person name="Szollosi G."/>
            <person name="Zifcakova L."/>
            <person name="Stursova M."/>
            <person name="Spatafora J.W."/>
            <person name="Tedersoo L."/>
            <person name="Vaario L.M."/>
            <person name="Yamada A."/>
            <person name="Yan M."/>
            <person name="Wang P."/>
            <person name="Xu J."/>
            <person name="Bruns T."/>
            <person name="Baldrian P."/>
            <person name="Vilgalys R."/>
            <person name="Dunand C."/>
            <person name="Henrissat B."/>
            <person name="Grigoriev I.V."/>
            <person name="Hibbett D."/>
            <person name="Nagy L.G."/>
            <person name="Martin F.M."/>
        </authorList>
    </citation>
    <scope>NUCLEOTIDE SEQUENCE</scope>
    <source>
        <strain evidence="1">P2</strain>
    </source>
</reference>
<dbReference type="Proteomes" id="UP000886501">
    <property type="component" value="Unassembled WGS sequence"/>
</dbReference>
<evidence type="ECO:0000313" key="1">
    <source>
        <dbReference type="EMBL" id="KAF9646950.1"/>
    </source>
</evidence>
<dbReference type="EMBL" id="MU118044">
    <property type="protein sequence ID" value="KAF9646950.1"/>
    <property type="molecule type" value="Genomic_DNA"/>
</dbReference>
<comment type="caution">
    <text evidence="1">The sequence shown here is derived from an EMBL/GenBank/DDBJ whole genome shotgun (WGS) entry which is preliminary data.</text>
</comment>
<proteinExistence type="predicted"/>
<evidence type="ECO:0000313" key="2">
    <source>
        <dbReference type="Proteomes" id="UP000886501"/>
    </source>
</evidence>
<keyword evidence="2" id="KW-1185">Reference proteome</keyword>